<dbReference type="Proteomes" id="UP000403266">
    <property type="component" value="Unassembled WGS sequence"/>
</dbReference>
<dbReference type="SUPFAM" id="SSF53300">
    <property type="entry name" value="vWA-like"/>
    <property type="match status" value="1"/>
</dbReference>
<dbReference type="Pfam" id="PF06707">
    <property type="entry name" value="DUF1194"/>
    <property type="match status" value="1"/>
</dbReference>
<evidence type="ECO:0000313" key="2">
    <source>
        <dbReference type="Proteomes" id="UP000403266"/>
    </source>
</evidence>
<accession>A0A5N7MPE3</accession>
<dbReference type="OrthoDB" id="9792179at2"/>
<proteinExistence type="predicted"/>
<protein>
    <submittedName>
        <fullName evidence="1">DUF1194 domain-containing protein</fullName>
    </submittedName>
</protein>
<dbReference type="Gene3D" id="3.40.50.410">
    <property type="entry name" value="von Willebrand factor, type A domain"/>
    <property type="match status" value="1"/>
</dbReference>
<name>A0A5N7MPE3_9HYPH</name>
<comment type="caution">
    <text evidence="1">The sequence shown here is derived from an EMBL/GenBank/DDBJ whole genome shotgun (WGS) entry which is preliminary data.</text>
</comment>
<dbReference type="InterPro" id="IPR036465">
    <property type="entry name" value="vWFA_dom_sf"/>
</dbReference>
<organism evidence="1 2">
    <name type="scientific">Microvirga tunisiensis</name>
    <dbReference type="NCBI Taxonomy" id="2108360"/>
    <lineage>
        <taxon>Bacteria</taxon>
        <taxon>Pseudomonadati</taxon>
        <taxon>Pseudomonadota</taxon>
        <taxon>Alphaproteobacteria</taxon>
        <taxon>Hyphomicrobiales</taxon>
        <taxon>Methylobacteriaceae</taxon>
        <taxon>Microvirga</taxon>
    </lineage>
</organism>
<dbReference type="CDD" id="cd00198">
    <property type="entry name" value="vWFA"/>
    <property type="match status" value="1"/>
</dbReference>
<dbReference type="InterPro" id="IPR010607">
    <property type="entry name" value="DUF1194"/>
</dbReference>
<dbReference type="RefSeq" id="WP_152715373.1">
    <property type="nucleotide sequence ID" value="NZ_VOSJ01000174.1"/>
</dbReference>
<dbReference type="EMBL" id="VOSK01000173">
    <property type="protein sequence ID" value="MPR28803.1"/>
    <property type="molecule type" value="Genomic_DNA"/>
</dbReference>
<gene>
    <name evidence="1" type="ORF">FS320_27615</name>
</gene>
<keyword evidence="2" id="KW-1185">Reference proteome</keyword>
<dbReference type="AlphaFoldDB" id="A0A5N7MPE3"/>
<sequence>MTGIVRGLAFLLLTTGLMVLGPWGAHAETEVDLALVLAVDVSLSMEPDEQELQRQGFIEAFRSPDVHQAIQKGMLGRIAVVYLEWAGAGYQQVVVPWTVIEQPSDSRAFAARLAESSIQRFGYTSISGTIDFSLTQLRQSGVTPVRQVIDISGDGANNQGRIVTAARDEAVAQGVTINGLPIMLKRPDGLWDIDSLDLYFRDCVIGGPGAFMIPVREKAQFAEAIRTKVVREITEGPQLQSLVQPAQAEARTNCLAGELRRQQRSGN</sequence>
<reference evidence="1 2" key="1">
    <citation type="journal article" date="2019" name="Syst. Appl. Microbiol.">
        <title>Microvirga tunisiensis sp. nov., a root nodule symbiotic bacterium isolated from Lupinus micranthus and L. luteus grown in Northern Tunisia.</title>
        <authorList>
            <person name="Msaddak A."/>
            <person name="Rejili M."/>
            <person name="Duran D."/>
            <person name="Mars M."/>
            <person name="Palacios J.M."/>
            <person name="Ruiz-Argueso T."/>
            <person name="Rey L."/>
            <person name="Imperial J."/>
        </authorList>
    </citation>
    <scope>NUCLEOTIDE SEQUENCE [LARGE SCALE GENOMIC DNA]</scope>
    <source>
        <strain evidence="1 2">Lmie10</strain>
    </source>
</reference>
<evidence type="ECO:0000313" key="1">
    <source>
        <dbReference type="EMBL" id="MPR28803.1"/>
    </source>
</evidence>